<dbReference type="Pfam" id="PF00001">
    <property type="entry name" value="7tm_1"/>
    <property type="match status" value="1"/>
</dbReference>
<keyword evidence="8" id="KW-0807">Transducer</keyword>
<dbReference type="InterPro" id="IPR017452">
    <property type="entry name" value="GPCR_Rhodpsn_7TM"/>
</dbReference>
<evidence type="ECO:0000256" key="8">
    <source>
        <dbReference type="ARBA" id="ARBA00023224"/>
    </source>
</evidence>
<evidence type="ECO:0000256" key="9">
    <source>
        <dbReference type="SAM" id="Phobius"/>
    </source>
</evidence>
<keyword evidence="4 9" id="KW-1133">Transmembrane helix</keyword>
<name>A0AAD7W591_9TELE</name>
<dbReference type="Gene3D" id="1.20.1070.10">
    <property type="entry name" value="Rhodopsin 7-helix transmembrane proteins"/>
    <property type="match status" value="1"/>
</dbReference>
<evidence type="ECO:0000256" key="4">
    <source>
        <dbReference type="ARBA" id="ARBA00022989"/>
    </source>
</evidence>
<comment type="caution">
    <text evidence="11">The sequence shown here is derived from an EMBL/GenBank/DDBJ whole genome shotgun (WGS) entry which is preliminary data.</text>
</comment>
<dbReference type="PANTHER" id="PTHR24229:SF6">
    <property type="entry name" value="SOMATOSTATIN RECEPTOR TYPE 2"/>
    <property type="match status" value="1"/>
</dbReference>
<comment type="subcellular location">
    <subcellularLocation>
        <location evidence="1">Cell membrane</location>
        <topology evidence="1">Multi-pass membrane protein</topology>
    </subcellularLocation>
</comment>
<feature type="transmembrane region" description="Helical" evidence="9">
    <location>
        <begin position="85"/>
        <end position="104"/>
    </location>
</feature>
<evidence type="ECO:0000256" key="6">
    <source>
        <dbReference type="ARBA" id="ARBA00023136"/>
    </source>
</evidence>
<dbReference type="PRINTS" id="PR00237">
    <property type="entry name" value="GPCRRHODOPSN"/>
</dbReference>
<protein>
    <recommendedName>
        <fullName evidence="10">G-protein coupled receptors family 1 profile domain-containing protein</fullName>
    </recommendedName>
</protein>
<keyword evidence="5" id="KW-0297">G-protein coupled receptor</keyword>
<evidence type="ECO:0000256" key="1">
    <source>
        <dbReference type="ARBA" id="ARBA00004651"/>
    </source>
</evidence>
<evidence type="ECO:0000313" key="11">
    <source>
        <dbReference type="EMBL" id="KAJ8383865.1"/>
    </source>
</evidence>
<feature type="transmembrane region" description="Helical" evidence="9">
    <location>
        <begin position="12"/>
        <end position="35"/>
    </location>
</feature>
<evidence type="ECO:0000256" key="2">
    <source>
        <dbReference type="ARBA" id="ARBA00022475"/>
    </source>
</evidence>
<dbReference type="Proteomes" id="UP001221898">
    <property type="component" value="Unassembled WGS sequence"/>
</dbReference>
<evidence type="ECO:0000259" key="10">
    <source>
        <dbReference type="PROSITE" id="PS50262"/>
    </source>
</evidence>
<reference evidence="11" key="1">
    <citation type="journal article" date="2023" name="Science">
        <title>Genome structures resolve the early diversification of teleost fishes.</title>
        <authorList>
            <person name="Parey E."/>
            <person name="Louis A."/>
            <person name="Montfort J."/>
            <person name="Bouchez O."/>
            <person name="Roques C."/>
            <person name="Iampietro C."/>
            <person name="Lluch J."/>
            <person name="Castinel A."/>
            <person name="Donnadieu C."/>
            <person name="Desvignes T."/>
            <person name="Floi Bucao C."/>
            <person name="Jouanno E."/>
            <person name="Wen M."/>
            <person name="Mejri S."/>
            <person name="Dirks R."/>
            <person name="Jansen H."/>
            <person name="Henkel C."/>
            <person name="Chen W.J."/>
            <person name="Zahm M."/>
            <person name="Cabau C."/>
            <person name="Klopp C."/>
            <person name="Thompson A.W."/>
            <person name="Robinson-Rechavi M."/>
            <person name="Braasch I."/>
            <person name="Lecointre G."/>
            <person name="Bobe J."/>
            <person name="Postlethwait J.H."/>
            <person name="Berthelot C."/>
            <person name="Roest Crollius H."/>
            <person name="Guiguen Y."/>
        </authorList>
    </citation>
    <scope>NUCLEOTIDE SEQUENCE</scope>
    <source>
        <strain evidence="11">NC1722</strain>
    </source>
</reference>
<feature type="domain" description="G-protein coupled receptors family 1 profile" evidence="10">
    <location>
        <begin position="23"/>
        <end position="292"/>
    </location>
</feature>
<dbReference type="CDD" id="cd00637">
    <property type="entry name" value="7tm_classA_rhodopsin-like"/>
    <property type="match status" value="1"/>
</dbReference>
<keyword evidence="12" id="KW-1185">Reference proteome</keyword>
<evidence type="ECO:0000256" key="5">
    <source>
        <dbReference type="ARBA" id="ARBA00023040"/>
    </source>
</evidence>
<evidence type="ECO:0000256" key="7">
    <source>
        <dbReference type="ARBA" id="ARBA00023170"/>
    </source>
</evidence>
<dbReference type="GO" id="GO:0071392">
    <property type="term" value="P:cellular response to estradiol stimulus"/>
    <property type="evidence" value="ECO:0007669"/>
    <property type="project" value="TreeGrafter"/>
</dbReference>
<gene>
    <name evidence="11" type="ORF">AAFF_G00214350</name>
</gene>
<dbReference type="GO" id="GO:0042923">
    <property type="term" value="F:neuropeptide binding"/>
    <property type="evidence" value="ECO:0007669"/>
    <property type="project" value="TreeGrafter"/>
</dbReference>
<dbReference type="PANTHER" id="PTHR24229">
    <property type="entry name" value="NEUROPEPTIDES RECEPTOR"/>
    <property type="match status" value="1"/>
</dbReference>
<feature type="transmembrane region" description="Helical" evidence="9">
    <location>
        <begin position="241"/>
        <end position="265"/>
    </location>
</feature>
<sequence length="308" mass="34195">MTDILGIELLTFRFLISVVGIVGNIILIMSIFKIARLKTFEILLLGLAVSNLEGIIIVDVYDIIIIVSSSSLAMGNGSVCTTLKFLTVFGEVTTILFTMLISIFRYQKLRDAEKRVNLPVPMDSVPMVIGLSGSCVLLAFAFGAPTYIMNIDGHMTNHTGNTTCPPDFFQCPGGFCPTRNMIYKYSYLLLCILVPLCVVTVTSGHILKILLVQWRAVTPQTVGPAQSNFPRRKSSGFQRSTIAVLAAMAVFQVDWIVYLVLHLILDPYKFRSWSETEFFITTTYSTISPYVYGAGNNLFSLKHLCRAK</sequence>
<feature type="transmembrane region" description="Helical" evidence="9">
    <location>
        <begin position="187"/>
        <end position="207"/>
    </location>
</feature>
<feature type="transmembrane region" description="Helical" evidence="9">
    <location>
        <begin position="125"/>
        <end position="148"/>
    </location>
</feature>
<evidence type="ECO:0000256" key="3">
    <source>
        <dbReference type="ARBA" id="ARBA00022692"/>
    </source>
</evidence>
<dbReference type="PROSITE" id="PS50262">
    <property type="entry name" value="G_PROTEIN_RECEP_F1_2"/>
    <property type="match status" value="1"/>
</dbReference>
<keyword evidence="3 9" id="KW-0812">Transmembrane</keyword>
<keyword evidence="7" id="KW-0675">Receptor</keyword>
<evidence type="ECO:0000313" key="12">
    <source>
        <dbReference type="Proteomes" id="UP001221898"/>
    </source>
</evidence>
<dbReference type="GO" id="GO:0071385">
    <property type="term" value="P:cellular response to glucocorticoid stimulus"/>
    <property type="evidence" value="ECO:0007669"/>
    <property type="project" value="TreeGrafter"/>
</dbReference>
<feature type="transmembrane region" description="Helical" evidence="9">
    <location>
        <begin position="42"/>
        <end position="65"/>
    </location>
</feature>
<dbReference type="AlphaFoldDB" id="A0AAD7W591"/>
<dbReference type="GO" id="GO:0043005">
    <property type="term" value="C:neuron projection"/>
    <property type="evidence" value="ECO:0007669"/>
    <property type="project" value="TreeGrafter"/>
</dbReference>
<dbReference type="EMBL" id="JAINUG010000284">
    <property type="protein sequence ID" value="KAJ8383865.1"/>
    <property type="molecule type" value="Genomic_DNA"/>
</dbReference>
<dbReference type="GO" id="GO:0004994">
    <property type="term" value="F:somatostatin receptor activity"/>
    <property type="evidence" value="ECO:0007669"/>
    <property type="project" value="TreeGrafter"/>
</dbReference>
<dbReference type="SUPFAM" id="SSF81321">
    <property type="entry name" value="Family A G protein-coupled receptor-like"/>
    <property type="match status" value="1"/>
</dbReference>
<dbReference type="InterPro" id="IPR000276">
    <property type="entry name" value="GPCR_Rhodpsn"/>
</dbReference>
<keyword evidence="6 9" id="KW-0472">Membrane</keyword>
<accession>A0AAD7W591</accession>
<keyword evidence="2" id="KW-1003">Cell membrane</keyword>
<organism evidence="11 12">
    <name type="scientific">Aldrovandia affinis</name>
    <dbReference type="NCBI Taxonomy" id="143900"/>
    <lineage>
        <taxon>Eukaryota</taxon>
        <taxon>Metazoa</taxon>
        <taxon>Chordata</taxon>
        <taxon>Craniata</taxon>
        <taxon>Vertebrata</taxon>
        <taxon>Euteleostomi</taxon>
        <taxon>Actinopterygii</taxon>
        <taxon>Neopterygii</taxon>
        <taxon>Teleostei</taxon>
        <taxon>Notacanthiformes</taxon>
        <taxon>Halosauridae</taxon>
        <taxon>Aldrovandia</taxon>
    </lineage>
</organism>
<dbReference type="GO" id="GO:0005886">
    <property type="term" value="C:plasma membrane"/>
    <property type="evidence" value="ECO:0007669"/>
    <property type="project" value="UniProtKB-SubCell"/>
</dbReference>
<proteinExistence type="predicted"/>